<keyword evidence="3" id="KW-1185">Reference proteome</keyword>
<feature type="region of interest" description="Disordered" evidence="1">
    <location>
        <begin position="122"/>
        <end position="148"/>
    </location>
</feature>
<name>A0A1J1IRU2_9DIPT</name>
<organism evidence="2 3">
    <name type="scientific">Clunio marinus</name>
    <dbReference type="NCBI Taxonomy" id="568069"/>
    <lineage>
        <taxon>Eukaryota</taxon>
        <taxon>Metazoa</taxon>
        <taxon>Ecdysozoa</taxon>
        <taxon>Arthropoda</taxon>
        <taxon>Hexapoda</taxon>
        <taxon>Insecta</taxon>
        <taxon>Pterygota</taxon>
        <taxon>Neoptera</taxon>
        <taxon>Endopterygota</taxon>
        <taxon>Diptera</taxon>
        <taxon>Nematocera</taxon>
        <taxon>Chironomoidea</taxon>
        <taxon>Chironomidae</taxon>
        <taxon>Clunio</taxon>
    </lineage>
</organism>
<evidence type="ECO:0000313" key="2">
    <source>
        <dbReference type="EMBL" id="CRL01241.1"/>
    </source>
</evidence>
<evidence type="ECO:0000313" key="3">
    <source>
        <dbReference type="Proteomes" id="UP000183832"/>
    </source>
</evidence>
<reference evidence="2 3" key="1">
    <citation type="submission" date="2015-04" db="EMBL/GenBank/DDBJ databases">
        <authorList>
            <person name="Syromyatnikov M.Y."/>
            <person name="Popov V.N."/>
        </authorList>
    </citation>
    <scope>NUCLEOTIDE SEQUENCE [LARGE SCALE GENOMIC DNA]</scope>
</reference>
<accession>A0A1J1IRU2</accession>
<protein>
    <submittedName>
        <fullName evidence="2">CLUMA_CG014544, isoform A</fullName>
    </submittedName>
</protein>
<evidence type="ECO:0000256" key="1">
    <source>
        <dbReference type="SAM" id="MobiDB-lite"/>
    </source>
</evidence>
<proteinExistence type="predicted"/>
<gene>
    <name evidence="2" type="ORF">CLUMA_CG014544</name>
</gene>
<dbReference type="AlphaFoldDB" id="A0A1J1IRU2"/>
<sequence length="148" mass="17613">MTTEIDFLRQNNFKIIWNENCYIVSFHTKQYLKERLMKLSCHEEYLVLQVIITSLIAKLTDTRNFISIEEEKVSTIKETLRLLLMPFSFLLDKFIVYHCNGIAMKKFTRQQVSIRKKNPFLRSQTPTSRKKAAKHKQKITPKWGVSKQ</sequence>
<dbReference type="EMBL" id="CVRI01000055">
    <property type="protein sequence ID" value="CRL01241.1"/>
    <property type="molecule type" value="Genomic_DNA"/>
</dbReference>
<feature type="compositionally biased region" description="Basic residues" evidence="1">
    <location>
        <begin position="128"/>
        <end position="139"/>
    </location>
</feature>
<dbReference type="Proteomes" id="UP000183832">
    <property type="component" value="Unassembled WGS sequence"/>
</dbReference>